<dbReference type="InterPro" id="IPR049940">
    <property type="entry name" value="GluQ/Sye"/>
</dbReference>
<proteinExistence type="inferred from homology"/>
<dbReference type="EMBL" id="OU342829">
    <property type="protein sequence ID" value="CAG7580093.1"/>
    <property type="molecule type" value="Genomic_DNA"/>
</dbReference>
<evidence type="ECO:0000259" key="11">
    <source>
        <dbReference type="Pfam" id="PF19269"/>
    </source>
</evidence>
<dbReference type="SUPFAM" id="SSF52374">
    <property type="entry name" value="Nucleotidylyl transferase"/>
    <property type="match status" value="1"/>
</dbReference>
<evidence type="ECO:0000256" key="7">
    <source>
        <dbReference type="ARBA" id="ARBA00022917"/>
    </source>
</evidence>
<dbReference type="Pfam" id="PF19269">
    <property type="entry name" value="Anticodon_2"/>
    <property type="match status" value="1"/>
</dbReference>
<reference evidence="12" key="1">
    <citation type="submission" date="2021-06" db="EMBL/GenBank/DDBJ databases">
        <authorList>
            <person name="Gannon L."/>
            <person name="Redgwell R T."/>
            <person name="Michniewski S."/>
            <person name="Harrison D C."/>
            <person name="Millard A."/>
        </authorList>
    </citation>
    <scope>NUCLEOTIDE SEQUENCE</scope>
</reference>
<dbReference type="GO" id="GO:0008270">
    <property type="term" value="F:zinc ion binding"/>
    <property type="evidence" value="ECO:0007669"/>
    <property type="project" value="InterPro"/>
</dbReference>
<dbReference type="PRINTS" id="PR00987">
    <property type="entry name" value="TRNASYNTHGLU"/>
</dbReference>
<dbReference type="InterPro" id="IPR008925">
    <property type="entry name" value="aa_tRNA-synth_I_cd-bd_sf"/>
</dbReference>
<dbReference type="GO" id="GO:0004818">
    <property type="term" value="F:glutamate-tRNA ligase activity"/>
    <property type="evidence" value="ECO:0007669"/>
    <property type="project" value="UniProtKB-EC"/>
</dbReference>
<evidence type="ECO:0000256" key="3">
    <source>
        <dbReference type="ARBA" id="ARBA00022490"/>
    </source>
</evidence>
<dbReference type="Gene3D" id="1.10.10.350">
    <property type="match status" value="1"/>
</dbReference>
<dbReference type="FunFam" id="3.40.50.620:FF:000127">
    <property type="entry name" value="Glutamate--tRNA ligase"/>
    <property type="match status" value="1"/>
</dbReference>
<keyword evidence="5" id="KW-0547">Nucleotide-binding</keyword>
<dbReference type="Pfam" id="PF00749">
    <property type="entry name" value="tRNA-synt_1c"/>
    <property type="match status" value="2"/>
</dbReference>
<organism evidence="12">
    <name type="scientific">uncultured marine phage</name>
    <dbReference type="NCBI Taxonomy" id="707152"/>
    <lineage>
        <taxon>Viruses</taxon>
        <taxon>environmental samples</taxon>
    </lineage>
</organism>
<dbReference type="InterPro" id="IPR000924">
    <property type="entry name" value="Glu/Gln-tRNA-synth"/>
</dbReference>
<keyword evidence="4 12" id="KW-0436">Ligase</keyword>
<dbReference type="InterPro" id="IPR001412">
    <property type="entry name" value="aa-tRNA-synth_I_CS"/>
</dbReference>
<gene>
    <name evidence="12" type="primary">gltX</name>
    <name evidence="12" type="ORF">SLAVMIC_00244</name>
</gene>
<dbReference type="InterPro" id="IPR045462">
    <property type="entry name" value="aa-tRNA-synth_I_cd-bd"/>
</dbReference>
<evidence type="ECO:0000256" key="1">
    <source>
        <dbReference type="ARBA" id="ARBA00007894"/>
    </source>
</evidence>
<evidence type="ECO:0000256" key="8">
    <source>
        <dbReference type="ARBA" id="ARBA00023146"/>
    </source>
</evidence>
<evidence type="ECO:0000256" key="4">
    <source>
        <dbReference type="ARBA" id="ARBA00022598"/>
    </source>
</evidence>
<evidence type="ECO:0000256" key="5">
    <source>
        <dbReference type="ARBA" id="ARBA00022741"/>
    </source>
</evidence>
<comment type="similarity">
    <text evidence="1">Belongs to the class-I aminoacyl-tRNA synthetase family. Glutamate--tRNA ligase type 1 subfamily.</text>
</comment>
<dbReference type="GO" id="GO:0005524">
    <property type="term" value="F:ATP binding"/>
    <property type="evidence" value="ECO:0007669"/>
    <property type="project" value="UniProtKB-KW"/>
</dbReference>
<protein>
    <recommendedName>
        <fullName evidence="2">glutamate--tRNA ligase</fullName>
        <ecNumber evidence="2">6.1.1.17</ecNumber>
    </recommendedName>
    <alternativeName>
        <fullName evidence="9">Glutamyl-tRNA synthetase</fullName>
    </alternativeName>
</protein>
<feature type="domain" description="Glutamyl/glutaminyl-tRNA synthetase class Ib catalytic" evidence="10">
    <location>
        <begin position="290"/>
        <end position="352"/>
    </location>
</feature>
<dbReference type="InterPro" id="IPR033910">
    <property type="entry name" value="GluRS_core"/>
</dbReference>
<evidence type="ECO:0000256" key="9">
    <source>
        <dbReference type="ARBA" id="ARBA00030865"/>
    </source>
</evidence>
<sequence>MSKVRTRFAPSPTGQLHVGGLRTALFCYLFAKQNDGDFILRIEDTDQKRFVETAEDYIRRSLDWVGISPDESPWNPSDSIDLYRQSERAKAGIYDKYIKQLLDTGKAYYAFDTSDELTKMRDDLTAQGIKDLAYGHKTRGTMKNSFTLSDDEVKELIDNGTPYVVRFNTPKDELIIVDDMIRGTVKLQSNVMDDKVLLKADGIPTYHMANIVDDYEMGITHVIRGEEWLPSVSLHAMLYDALGLDRPTFAHLPLILNPNGKGKLSKRSGITNGFSVFPLTCDVDDGKGNMINMKGYDDQGYDPKAFINFLALLGWTPTDDQEVLSLDEMVADFDMGRVSKAGCRFDLDKLNWFNSQYVNKLTVDDVFGQSGMDTLNITREKLEAILELAKERAVLGKDMNPIINIFVSKVDSYTNSDQLNDEFKDTFRTFVDTIDQTGINFKEGQKIKDYIYQVGVKDKGHKFGKIMPGLRQALTGGISGPDLMTTMTILGKDVSINRIKKALV</sequence>
<feature type="domain" description="Glutamyl/glutaminyl-tRNA synthetase class Ib catalytic" evidence="10">
    <location>
        <begin position="3"/>
        <end position="269"/>
    </location>
</feature>
<dbReference type="GO" id="GO:0000049">
    <property type="term" value="F:tRNA binding"/>
    <property type="evidence" value="ECO:0007669"/>
    <property type="project" value="InterPro"/>
</dbReference>
<dbReference type="Gene3D" id="3.40.50.620">
    <property type="entry name" value="HUPs"/>
    <property type="match status" value="1"/>
</dbReference>
<keyword evidence="6" id="KW-0067">ATP-binding</keyword>
<dbReference type="InterPro" id="IPR014729">
    <property type="entry name" value="Rossmann-like_a/b/a_fold"/>
</dbReference>
<dbReference type="InterPro" id="IPR020751">
    <property type="entry name" value="aa-tRNA-synth_I_codon-bd_sub2"/>
</dbReference>
<keyword evidence="3" id="KW-0963">Cytoplasm</keyword>
<dbReference type="GO" id="GO:0043039">
    <property type="term" value="P:tRNA aminoacylation"/>
    <property type="evidence" value="ECO:0007669"/>
    <property type="project" value="InterPro"/>
</dbReference>
<accession>A0A8D9C9N8</accession>
<keyword evidence="7" id="KW-0648">Protein biosynthesis</keyword>
<feature type="domain" description="Aminoacyl-tRNA synthetase class I anticodon-binding" evidence="11">
    <location>
        <begin position="378"/>
        <end position="503"/>
    </location>
</feature>
<dbReference type="EC" id="6.1.1.17" evidence="2"/>
<dbReference type="CDD" id="cd00808">
    <property type="entry name" value="GluRS_core"/>
    <property type="match status" value="1"/>
</dbReference>
<evidence type="ECO:0000256" key="2">
    <source>
        <dbReference type="ARBA" id="ARBA00012835"/>
    </source>
</evidence>
<evidence type="ECO:0000313" key="12">
    <source>
        <dbReference type="EMBL" id="CAG7580093.1"/>
    </source>
</evidence>
<dbReference type="InterPro" id="IPR020058">
    <property type="entry name" value="Glu/Gln-tRNA-synth_Ib_cat-dom"/>
</dbReference>
<evidence type="ECO:0000256" key="6">
    <source>
        <dbReference type="ARBA" id="ARBA00022840"/>
    </source>
</evidence>
<evidence type="ECO:0000259" key="10">
    <source>
        <dbReference type="Pfam" id="PF00749"/>
    </source>
</evidence>
<keyword evidence="8" id="KW-0030">Aminoacyl-tRNA synthetase</keyword>
<name>A0A8D9C9N8_9VIRU</name>
<dbReference type="NCBIfam" id="TIGR00464">
    <property type="entry name" value="gltX_bact"/>
    <property type="match status" value="1"/>
</dbReference>
<dbReference type="InterPro" id="IPR004527">
    <property type="entry name" value="Glu-tRNA-ligase_bac/mito"/>
</dbReference>
<dbReference type="HAMAP" id="MF_00022">
    <property type="entry name" value="Glu_tRNA_synth_type1"/>
    <property type="match status" value="1"/>
</dbReference>
<dbReference type="PROSITE" id="PS00178">
    <property type="entry name" value="AA_TRNA_LIGASE_I"/>
    <property type="match status" value="1"/>
</dbReference>
<dbReference type="PANTHER" id="PTHR43311:SF2">
    <property type="entry name" value="GLUTAMATE--TRNA LIGASE, MITOCHONDRIAL-RELATED"/>
    <property type="match status" value="1"/>
</dbReference>
<dbReference type="PANTHER" id="PTHR43311">
    <property type="entry name" value="GLUTAMATE--TRNA LIGASE"/>
    <property type="match status" value="1"/>
</dbReference>
<dbReference type="SUPFAM" id="SSF48163">
    <property type="entry name" value="An anticodon-binding domain of class I aminoacyl-tRNA synthetases"/>
    <property type="match status" value="1"/>
</dbReference>